<dbReference type="RefSeq" id="WP_186643067.1">
    <property type="nucleotide sequence ID" value="NZ_JABWQX020000001.1"/>
</dbReference>
<protein>
    <submittedName>
        <fullName evidence="2">Packaged DNA stabilization gp4 family protein</fullName>
    </submittedName>
</protein>
<organism evidence="1">
    <name type="scientific">Pseudomonas marvdashtae</name>
    <dbReference type="NCBI Taxonomy" id="2745500"/>
    <lineage>
        <taxon>Bacteria</taxon>
        <taxon>Pseudomonadati</taxon>
        <taxon>Pseudomonadota</taxon>
        <taxon>Gammaproteobacteria</taxon>
        <taxon>Pseudomonadales</taxon>
        <taxon>Pseudomonadaceae</taxon>
        <taxon>Pseudomonas</taxon>
    </lineage>
</organism>
<gene>
    <name evidence="2" type="ORF">HU742_018110</name>
    <name evidence="1" type="ORF">HU742_07855</name>
</gene>
<dbReference type="InterPro" id="IPR038258">
    <property type="entry name" value="Gp4_sf"/>
</dbReference>
<dbReference type="EMBL" id="JABWQX010000002">
    <property type="protein sequence ID" value="MBC3395115.1"/>
    <property type="molecule type" value="Genomic_DNA"/>
</dbReference>
<name>A0A923JP88_9PSED</name>
<dbReference type="Pfam" id="PF11650">
    <property type="entry name" value="P22_Tail-4"/>
    <property type="match status" value="1"/>
</dbReference>
<reference evidence="1" key="2">
    <citation type="submission" date="2020-07" db="EMBL/GenBank/DDBJ databases">
        <authorList>
            <person name="Lood C."/>
            <person name="Girard L."/>
        </authorList>
    </citation>
    <scope>NUCLEOTIDE SEQUENCE</scope>
    <source>
        <strain evidence="1">SWRI102</strain>
    </source>
</reference>
<sequence length="247" mass="27294">MNQLKVDRITAAYSKLRISGLTVIPNPSDLELALGELENMMAEFASRGIEIGYNFEETPDPNSDLNVTQEFWNMISTNLATRLAADFGKDASALLMAQAVQSLSQASGVCARNRIRQVAYPSRQPVGSGNRLCARWQRFYSDMPRLPPNAPGTLYIMQGETNDYEESFAAYLSTDEYIETIEVKCDSGLMVVSSSFLDGVVKYRLNAPIELTAGAWQQVKIMVTTTESRVDIRIINFEVAPSVAVGN</sequence>
<keyword evidence="3" id="KW-1185">Reference proteome</keyword>
<proteinExistence type="predicted"/>
<dbReference type="InterPro" id="IPR020362">
    <property type="entry name" value="Tail_accessory_Gp4"/>
</dbReference>
<evidence type="ECO:0000313" key="2">
    <source>
        <dbReference type="EMBL" id="MBV4553063.1"/>
    </source>
</evidence>
<evidence type="ECO:0000313" key="1">
    <source>
        <dbReference type="EMBL" id="MBC3395115.1"/>
    </source>
</evidence>
<reference evidence="2" key="3">
    <citation type="submission" date="2021-06" db="EMBL/GenBank/DDBJ databases">
        <title>Updating the genus Pseudomonas: Description of 43 new species and partition of the Pseudomonas putida group.</title>
        <authorList>
            <person name="Girard L."/>
            <person name="Lood C."/>
            <person name="Vandamme P."/>
            <person name="Rokni-Zadeh H."/>
            <person name="Van Noort V."/>
            <person name="Hofte M."/>
            <person name="Lavigne R."/>
            <person name="De Mot R."/>
        </authorList>
    </citation>
    <scope>NUCLEOTIDE SEQUENCE</scope>
    <source>
        <strain evidence="2">SWRI102</strain>
    </source>
</reference>
<evidence type="ECO:0000313" key="3">
    <source>
        <dbReference type="Proteomes" id="UP000659438"/>
    </source>
</evidence>
<dbReference type="AlphaFoldDB" id="A0A923JP88"/>
<accession>A0A923JP88</accession>
<dbReference type="EMBL" id="JABWQX020000001">
    <property type="protein sequence ID" value="MBV4553063.1"/>
    <property type="molecule type" value="Genomic_DNA"/>
</dbReference>
<dbReference type="Proteomes" id="UP000659438">
    <property type="component" value="Unassembled WGS sequence"/>
</dbReference>
<reference evidence="1 3" key="1">
    <citation type="journal article" date="2020" name="Microorganisms">
        <title>Reliable Identification of Environmental Pseudomonas Isolates Using the rpoD Gene.</title>
        <authorList>
            <consortium name="The Broad Institute Genome Sequencing Platform"/>
            <person name="Girard L."/>
            <person name="Lood C."/>
            <person name="Rokni-Zadeh H."/>
            <person name="van Noort V."/>
            <person name="Lavigne R."/>
            <person name="De Mot R."/>
        </authorList>
    </citation>
    <scope>NUCLEOTIDE SEQUENCE</scope>
    <source>
        <strain evidence="1 3">SWRI102</strain>
    </source>
</reference>
<dbReference type="Gene3D" id="1.10.3230.20">
    <property type="entry name" value="P22 tail accessory factor (Gp4)"/>
    <property type="match status" value="1"/>
</dbReference>
<comment type="caution">
    <text evidence="1">The sequence shown here is derived from an EMBL/GenBank/DDBJ whole genome shotgun (WGS) entry which is preliminary data.</text>
</comment>